<organism evidence="1 2">
    <name type="scientific">Rosa chinensis</name>
    <name type="common">China rose</name>
    <dbReference type="NCBI Taxonomy" id="74649"/>
    <lineage>
        <taxon>Eukaryota</taxon>
        <taxon>Viridiplantae</taxon>
        <taxon>Streptophyta</taxon>
        <taxon>Embryophyta</taxon>
        <taxon>Tracheophyta</taxon>
        <taxon>Spermatophyta</taxon>
        <taxon>Magnoliopsida</taxon>
        <taxon>eudicotyledons</taxon>
        <taxon>Gunneridae</taxon>
        <taxon>Pentapetalae</taxon>
        <taxon>rosids</taxon>
        <taxon>fabids</taxon>
        <taxon>Rosales</taxon>
        <taxon>Rosaceae</taxon>
        <taxon>Rosoideae</taxon>
        <taxon>Rosoideae incertae sedis</taxon>
        <taxon>Rosa</taxon>
    </lineage>
</organism>
<dbReference type="AlphaFoldDB" id="A0A2P6RF09"/>
<protein>
    <submittedName>
        <fullName evidence="1">Putative all-trans-retinol 13,14-reductase</fullName>
        <ecNumber evidence="1">1.3.99.23</ecNumber>
    </submittedName>
</protein>
<sequence>MTGKGGLCCAGLLARYQQDVLVLESRDLPGGVAHSFEIKGFQFDSCPSLLSGFQLKGPQANPLGQGLSWYLELINVAVFGICSSNC</sequence>
<dbReference type="OMA" id="FQFDSCP"/>
<accession>A0A2P6RF09</accession>
<keyword evidence="1" id="KW-0560">Oxidoreductase</keyword>
<evidence type="ECO:0000313" key="1">
    <source>
        <dbReference type="EMBL" id="PRQ45019.1"/>
    </source>
</evidence>
<comment type="caution">
    <text evidence="1">The sequence shown here is derived from an EMBL/GenBank/DDBJ whole genome shotgun (WGS) entry which is preliminary data.</text>
</comment>
<dbReference type="InterPro" id="IPR036188">
    <property type="entry name" value="FAD/NAD-bd_sf"/>
</dbReference>
<dbReference type="Gramene" id="PRQ45019">
    <property type="protein sequence ID" value="PRQ45019"/>
    <property type="gene ID" value="RchiOBHm_Chr3g0485591"/>
</dbReference>
<dbReference type="Pfam" id="PF13450">
    <property type="entry name" value="NAD_binding_8"/>
    <property type="match status" value="1"/>
</dbReference>
<proteinExistence type="predicted"/>
<dbReference type="SUPFAM" id="SSF51905">
    <property type="entry name" value="FAD/NAD(P)-binding domain"/>
    <property type="match status" value="1"/>
</dbReference>
<dbReference type="PANTHER" id="PTHR46313:SF1">
    <property type="entry name" value="FAD_NAD(P)-BINDING OXIDOREDUCTASE FAMILY PROTEIN"/>
    <property type="match status" value="1"/>
</dbReference>
<keyword evidence="2" id="KW-1185">Reference proteome</keyword>
<dbReference type="InterPro" id="IPR045892">
    <property type="entry name" value="CrtISO-like"/>
</dbReference>
<dbReference type="Gene3D" id="3.50.50.60">
    <property type="entry name" value="FAD/NAD(P)-binding domain"/>
    <property type="match status" value="1"/>
</dbReference>
<evidence type="ECO:0000313" key="2">
    <source>
        <dbReference type="Proteomes" id="UP000238479"/>
    </source>
</evidence>
<gene>
    <name evidence="1" type="ORF">RchiOBHm_Chr3g0485591</name>
</gene>
<dbReference type="PANTHER" id="PTHR46313">
    <property type="match status" value="1"/>
</dbReference>
<name>A0A2P6RF09_ROSCH</name>
<reference evidence="1 2" key="1">
    <citation type="journal article" date="2018" name="Nat. Genet.">
        <title>The Rosa genome provides new insights in the design of modern roses.</title>
        <authorList>
            <person name="Bendahmane M."/>
        </authorList>
    </citation>
    <scope>NUCLEOTIDE SEQUENCE [LARGE SCALE GENOMIC DNA]</scope>
    <source>
        <strain evidence="2">cv. Old Blush</strain>
    </source>
</reference>
<dbReference type="GO" id="GO:0016116">
    <property type="term" value="P:carotenoid metabolic process"/>
    <property type="evidence" value="ECO:0007669"/>
    <property type="project" value="InterPro"/>
</dbReference>
<dbReference type="Proteomes" id="UP000238479">
    <property type="component" value="Chromosome 3"/>
</dbReference>
<dbReference type="STRING" id="74649.A0A2P6RF09"/>
<dbReference type="GO" id="GO:0051786">
    <property type="term" value="F:all-trans-retinol 13,14-reductase activity"/>
    <property type="evidence" value="ECO:0007669"/>
    <property type="project" value="UniProtKB-EC"/>
</dbReference>
<dbReference type="EMBL" id="PDCK01000041">
    <property type="protein sequence ID" value="PRQ45019.1"/>
    <property type="molecule type" value="Genomic_DNA"/>
</dbReference>
<dbReference type="EC" id="1.3.99.23" evidence="1"/>